<keyword evidence="3 5" id="KW-1133">Transmembrane helix</keyword>
<feature type="transmembrane region" description="Helical" evidence="5">
    <location>
        <begin position="88"/>
        <end position="112"/>
    </location>
</feature>
<dbReference type="Proteomes" id="UP001251870">
    <property type="component" value="Unassembled WGS sequence"/>
</dbReference>
<keyword evidence="4 5" id="KW-0472">Membrane</keyword>
<comment type="caution">
    <text evidence="6">The sequence shown here is derived from an EMBL/GenBank/DDBJ whole genome shotgun (WGS) entry which is preliminary data.</text>
</comment>
<dbReference type="Pfam" id="PF00420">
    <property type="entry name" value="Oxidored_q2"/>
    <property type="match status" value="1"/>
</dbReference>
<sequence length="124" mass="12476">MSILSVMGTEPTAVHWYLVLGTLLGIAGTVRLMLTRDLMARLVAMNVVGVGSLLILLAVAAIAPEAGTGAGAQTGTQTGTQAGAESDAVLSALVITGLVITVAFTGVGAVLIRRIESTEADGEQ</sequence>
<evidence type="ECO:0000256" key="4">
    <source>
        <dbReference type="ARBA" id="ARBA00023136"/>
    </source>
</evidence>
<keyword evidence="7" id="KW-1185">Reference proteome</keyword>
<keyword evidence="6" id="KW-0560">Oxidoreductase</keyword>
<dbReference type="Gene3D" id="1.10.287.3510">
    <property type="match status" value="1"/>
</dbReference>
<dbReference type="RefSeq" id="WP_310548342.1">
    <property type="nucleotide sequence ID" value="NZ_JAVKGR010000007.1"/>
</dbReference>
<evidence type="ECO:0000313" key="7">
    <source>
        <dbReference type="Proteomes" id="UP001251870"/>
    </source>
</evidence>
<evidence type="ECO:0000313" key="6">
    <source>
        <dbReference type="EMBL" id="MDR8019353.1"/>
    </source>
</evidence>
<feature type="transmembrane region" description="Helical" evidence="5">
    <location>
        <begin position="43"/>
        <end position="63"/>
    </location>
</feature>
<feature type="transmembrane region" description="Helical" evidence="5">
    <location>
        <begin position="14"/>
        <end position="34"/>
    </location>
</feature>
<organism evidence="6 7">
    <name type="scientific">Nesterenkonia aerolata</name>
    <dbReference type="NCBI Taxonomy" id="3074079"/>
    <lineage>
        <taxon>Bacteria</taxon>
        <taxon>Bacillati</taxon>
        <taxon>Actinomycetota</taxon>
        <taxon>Actinomycetes</taxon>
        <taxon>Micrococcales</taxon>
        <taxon>Micrococcaceae</taxon>
        <taxon>Nesterenkonia</taxon>
    </lineage>
</organism>
<dbReference type="EC" id="1.6.5.9" evidence="6"/>
<protein>
    <submittedName>
        <fullName evidence="6">NADH-quinone oxidoreductase subunit K</fullName>
        <ecNumber evidence="6">1.6.5.9</ecNumber>
    </submittedName>
</protein>
<reference evidence="6 7" key="1">
    <citation type="submission" date="2023-09" db="EMBL/GenBank/DDBJ databases">
        <title>Description of three actinobacteria isolated from air of manufacturing shop in a pharmaceutical factory.</title>
        <authorList>
            <person name="Zhang D.-F."/>
        </authorList>
    </citation>
    <scope>NUCLEOTIDE SEQUENCE [LARGE SCALE GENOMIC DNA]</scope>
    <source>
        <strain evidence="6 7">LY-0111</strain>
    </source>
</reference>
<gene>
    <name evidence="6" type="ORF">RIL96_07210</name>
</gene>
<evidence type="ECO:0000256" key="5">
    <source>
        <dbReference type="SAM" id="Phobius"/>
    </source>
</evidence>
<keyword evidence="2 5" id="KW-0812">Transmembrane</keyword>
<proteinExistence type="predicted"/>
<evidence type="ECO:0000256" key="1">
    <source>
        <dbReference type="ARBA" id="ARBA00004141"/>
    </source>
</evidence>
<dbReference type="InterPro" id="IPR039428">
    <property type="entry name" value="NUOK/Mnh_C1-like"/>
</dbReference>
<dbReference type="EMBL" id="JAVKGR010000007">
    <property type="protein sequence ID" value="MDR8019353.1"/>
    <property type="molecule type" value="Genomic_DNA"/>
</dbReference>
<comment type="subcellular location">
    <subcellularLocation>
        <location evidence="1">Membrane</location>
        <topology evidence="1">Multi-pass membrane protein</topology>
    </subcellularLocation>
</comment>
<evidence type="ECO:0000256" key="2">
    <source>
        <dbReference type="ARBA" id="ARBA00022692"/>
    </source>
</evidence>
<accession>A0ABU2DS65</accession>
<evidence type="ECO:0000256" key="3">
    <source>
        <dbReference type="ARBA" id="ARBA00022989"/>
    </source>
</evidence>
<name>A0ABU2DS65_9MICC</name>
<dbReference type="GO" id="GO:0050136">
    <property type="term" value="F:NADH dehydrogenase (quinone) (non-electrogenic) activity"/>
    <property type="evidence" value="ECO:0007669"/>
    <property type="project" value="UniProtKB-EC"/>
</dbReference>